<dbReference type="NCBIfam" id="TIGR02563">
    <property type="entry name" value="cas_Csy4"/>
    <property type="match status" value="1"/>
</dbReference>
<dbReference type="InterPro" id="IPR013396">
    <property type="entry name" value="CRISPR-assoc_prot_Csy4"/>
</dbReference>
<organism evidence="1 2">
    <name type="scientific">Frischella japonica</name>
    <dbReference type="NCBI Taxonomy" id="2741544"/>
    <lineage>
        <taxon>Bacteria</taxon>
        <taxon>Pseudomonadati</taxon>
        <taxon>Pseudomonadota</taxon>
        <taxon>Gammaproteobacteria</taxon>
        <taxon>Orbales</taxon>
        <taxon>Orbaceae</taxon>
        <taxon>Frischella</taxon>
    </lineage>
</organism>
<gene>
    <name evidence="1" type="primary">cas6f</name>
    <name evidence="1" type="ORF">FcAc13_02410</name>
</gene>
<dbReference type="Gene3D" id="3.30.70.2540">
    <property type="entry name" value="CRISPR-associated endoribonuclease Cas6/Csy4"/>
    <property type="match status" value="1"/>
</dbReference>
<keyword evidence="2" id="KW-1185">Reference proteome</keyword>
<dbReference type="EMBL" id="JABURY010000006">
    <property type="protein sequence ID" value="MBC9130157.1"/>
    <property type="molecule type" value="Genomic_DNA"/>
</dbReference>
<dbReference type="Proteomes" id="UP000651208">
    <property type="component" value="Unassembled WGS sequence"/>
</dbReference>
<dbReference type="InterPro" id="IPR042564">
    <property type="entry name" value="CRISPR-Cas6/Csy4_sf"/>
</dbReference>
<name>A0ABR7QVA1_9GAMM</name>
<dbReference type="Pfam" id="PF09618">
    <property type="entry name" value="Cas_Csy4"/>
    <property type="match status" value="1"/>
</dbReference>
<dbReference type="CDD" id="cd09739">
    <property type="entry name" value="Cas6_I-F"/>
    <property type="match status" value="1"/>
</dbReference>
<evidence type="ECO:0000313" key="1">
    <source>
        <dbReference type="EMBL" id="MBC9130157.1"/>
    </source>
</evidence>
<sequence length="189" mass="21558">MHTHYFELRAIPQIEITEVQVINQVMQKLHQVLVNFQGNIGISFPCYNVRRTLGGIIRIFGTEAELQEFKSALQQQAAIADYVLILPITAIPTEVKGYLRLIRVNPKGQSALRRAEKRLTAQGKWSSDVQQKMIEKWGSINLTYPHLHIDSQSTGQRFIMWLKQESVAEPVKGTFNSYGLSKIATVPYF</sequence>
<protein>
    <submittedName>
        <fullName evidence="1">Type I-F CRISPR-associated endoribonuclease Cas6/Csy4</fullName>
    </submittedName>
</protein>
<evidence type="ECO:0000313" key="2">
    <source>
        <dbReference type="Proteomes" id="UP000651208"/>
    </source>
</evidence>
<comment type="caution">
    <text evidence="1">The sequence shown here is derived from an EMBL/GenBank/DDBJ whole genome shotgun (WGS) entry which is preliminary data.</text>
</comment>
<dbReference type="RefSeq" id="WP_187754601.1">
    <property type="nucleotide sequence ID" value="NZ_JABURY010000006.1"/>
</dbReference>
<reference evidence="1 2" key="1">
    <citation type="submission" date="2020-06" db="EMBL/GenBank/DDBJ databases">
        <title>Frischella cerana isolated from Apis cerana gut homogenate.</title>
        <authorList>
            <person name="Wolter L.A."/>
            <person name="Suenami S."/>
            <person name="Miyazaki R."/>
        </authorList>
    </citation>
    <scope>NUCLEOTIDE SEQUENCE [LARGE SCALE GENOMIC DNA]</scope>
    <source>
        <strain evidence="1 2">Ac13</strain>
    </source>
</reference>
<accession>A0ABR7QVA1</accession>
<proteinExistence type="predicted"/>